<evidence type="ECO:0000256" key="2">
    <source>
        <dbReference type="ARBA" id="ARBA00022448"/>
    </source>
</evidence>
<keyword evidence="12" id="KW-1185">Reference proteome</keyword>
<evidence type="ECO:0000256" key="10">
    <source>
        <dbReference type="SAM" id="Phobius"/>
    </source>
</evidence>
<accession>A0A0S7BVL4</accession>
<feature type="transmembrane region" description="Helical" evidence="10">
    <location>
        <begin position="277"/>
        <end position="296"/>
    </location>
</feature>
<evidence type="ECO:0000313" key="12">
    <source>
        <dbReference type="Proteomes" id="UP000053370"/>
    </source>
</evidence>
<protein>
    <submittedName>
        <fullName evidence="11">Branched-chain amino acid ABC-type transport system, permease component</fullName>
    </submittedName>
</protein>
<feature type="transmembrane region" description="Helical" evidence="10">
    <location>
        <begin position="12"/>
        <end position="35"/>
    </location>
</feature>
<feature type="transmembrane region" description="Helical" evidence="10">
    <location>
        <begin position="142"/>
        <end position="170"/>
    </location>
</feature>
<organism evidence="11">
    <name type="scientific">Flexilinea flocculi</name>
    <dbReference type="NCBI Taxonomy" id="1678840"/>
    <lineage>
        <taxon>Bacteria</taxon>
        <taxon>Bacillati</taxon>
        <taxon>Chloroflexota</taxon>
        <taxon>Anaerolineae</taxon>
        <taxon>Anaerolineales</taxon>
        <taxon>Anaerolineaceae</taxon>
        <taxon>Flexilinea</taxon>
    </lineage>
</organism>
<dbReference type="GO" id="GO:0005304">
    <property type="term" value="F:L-valine transmembrane transporter activity"/>
    <property type="evidence" value="ECO:0007669"/>
    <property type="project" value="TreeGrafter"/>
</dbReference>
<dbReference type="GO" id="GO:0042941">
    <property type="term" value="P:D-alanine transmembrane transport"/>
    <property type="evidence" value="ECO:0007669"/>
    <property type="project" value="TreeGrafter"/>
</dbReference>
<evidence type="ECO:0000256" key="5">
    <source>
        <dbReference type="ARBA" id="ARBA00022692"/>
    </source>
</evidence>
<keyword evidence="6" id="KW-0029">Amino-acid transport</keyword>
<evidence type="ECO:0000313" key="11">
    <source>
        <dbReference type="EMBL" id="GAP41014.1"/>
    </source>
</evidence>
<sequence>MQYYVQQILNALQVGSVYALIALGYTMVYGILTLINFAHGDIFMVSTYIAFFVSTLLLGLTHHLPPLFTFVATLLAAMAGTSLVAVLIERLAYKPLRTAPRISCVITALGVGLLLENFMVAFKPIGPDSRIIPALFESRNYSIAGVTFSTLQIMIILISGIAMVLLDLVVRKTMIGMAMRAISWDKFTVPLMGISVDTIISITFILGASVAAIGGTLYGMAYSIDPYMGIRIGWWAFISAVVGGIGNIRGAMLGGYILGFIEIFTPVFLPTSTYRDFVAFSLLLVLLIFKPTGILGKPAVQKV</sequence>
<dbReference type="InterPro" id="IPR052157">
    <property type="entry name" value="BCAA_transport_permease"/>
</dbReference>
<dbReference type="AlphaFoldDB" id="A0A0S7BVL4"/>
<dbReference type="Pfam" id="PF02653">
    <property type="entry name" value="BPD_transp_2"/>
    <property type="match status" value="1"/>
</dbReference>
<evidence type="ECO:0000256" key="4">
    <source>
        <dbReference type="ARBA" id="ARBA00022519"/>
    </source>
</evidence>
<keyword evidence="3" id="KW-1003">Cell membrane</keyword>
<evidence type="ECO:0000256" key="7">
    <source>
        <dbReference type="ARBA" id="ARBA00022989"/>
    </source>
</evidence>
<reference evidence="11" key="1">
    <citation type="journal article" date="2015" name="Genome Announc.">
        <title>Draft Genome Sequence of Anaerolineae Strain TC1, a Novel Isolate from a Methanogenic Wastewater Treatment System.</title>
        <authorList>
            <person name="Matsuura N."/>
            <person name="Tourlousse D.M."/>
            <person name="Sun L."/>
            <person name="Toyonaga M."/>
            <person name="Kuroda K."/>
            <person name="Ohashi A."/>
            <person name="Cruz R."/>
            <person name="Yamaguchi T."/>
            <person name="Sekiguchi Y."/>
        </authorList>
    </citation>
    <scope>NUCLEOTIDE SEQUENCE [LARGE SCALE GENOMIC DNA]</scope>
    <source>
        <strain evidence="11">TC1</strain>
    </source>
</reference>
<dbReference type="GO" id="GO:0015190">
    <property type="term" value="F:L-leucine transmembrane transporter activity"/>
    <property type="evidence" value="ECO:0007669"/>
    <property type="project" value="TreeGrafter"/>
</dbReference>
<dbReference type="EMBL" id="DF968181">
    <property type="protein sequence ID" value="GAP41014.1"/>
    <property type="molecule type" value="Genomic_DNA"/>
</dbReference>
<keyword evidence="4" id="KW-0997">Cell inner membrane</keyword>
<dbReference type="OrthoDB" id="9807115at2"/>
<gene>
    <name evidence="11" type="ORF">ATC1_13996</name>
</gene>
<evidence type="ECO:0000256" key="1">
    <source>
        <dbReference type="ARBA" id="ARBA00004651"/>
    </source>
</evidence>
<keyword evidence="8 10" id="KW-0472">Membrane</keyword>
<feature type="transmembrane region" description="Helical" evidence="10">
    <location>
        <begin position="227"/>
        <end position="246"/>
    </location>
</feature>
<dbReference type="Proteomes" id="UP000053370">
    <property type="component" value="Unassembled WGS sequence"/>
</dbReference>
<dbReference type="STRING" id="1678840.ATC1_13996"/>
<feature type="transmembrane region" description="Helical" evidence="10">
    <location>
        <begin position="100"/>
        <end position="122"/>
    </location>
</feature>
<dbReference type="RefSeq" id="WP_062281364.1">
    <property type="nucleotide sequence ID" value="NZ_DF968181.1"/>
</dbReference>
<feature type="transmembrane region" description="Helical" evidence="10">
    <location>
        <begin position="253"/>
        <end position="271"/>
    </location>
</feature>
<dbReference type="GO" id="GO:0015808">
    <property type="term" value="P:L-alanine transport"/>
    <property type="evidence" value="ECO:0007669"/>
    <property type="project" value="TreeGrafter"/>
</dbReference>
<keyword evidence="2" id="KW-0813">Transport</keyword>
<dbReference type="GO" id="GO:0005886">
    <property type="term" value="C:plasma membrane"/>
    <property type="evidence" value="ECO:0007669"/>
    <property type="project" value="UniProtKB-SubCell"/>
</dbReference>
<keyword evidence="7 10" id="KW-1133">Transmembrane helix</keyword>
<evidence type="ECO:0000256" key="6">
    <source>
        <dbReference type="ARBA" id="ARBA00022970"/>
    </source>
</evidence>
<keyword evidence="5 10" id="KW-0812">Transmembrane</keyword>
<comment type="similarity">
    <text evidence="9">Belongs to the binding-protein-dependent transport system permease family. LivHM subfamily.</text>
</comment>
<name>A0A0S7BVL4_9CHLR</name>
<feature type="transmembrane region" description="Helical" evidence="10">
    <location>
        <begin position="191"/>
        <end position="221"/>
    </location>
</feature>
<dbReference type="GO" id="GO:0015192">
    <property type="term" value="F:L-phenylalanine transmembrane transporter activity"/>
    <property type="evidence" value="ECO:0007669"/>
    <property type="project" value="TreeGrafter"/>
</dbReference>
<dbReference type="GO" id="GO:1903806">
    <property type="term" value="P:L-isoleucine import across plasma membrane"/>
    <property type="evidence" value="ECO:0007669"/>
    <property type="project" value="TreeGrafter"/>
</dbReference>
<evidence type="ECO:0000256" key="3">
    <source>
        <dbReference type="ARBA" id="ARBA00022475"/>
    </source>
</evidence>
<feature type="transmembrane region" description="Helical" evidence="10">
    <location>
        <begin position="42"/>
        <end position="61"/>
    </location>
</feature>
<dbReference type="PANTHER" id="PTHR11795:SF371">
    <property type="entry name" value="HIGH-AFFINITY BRANCHED-CHAIN AMINO ACID TRANSPORT SYSTEM PERMEASE PROTEIN LIVH"/>
    <property type="match status" value="1"/>
</dbReference>
<dbReference type="CDD" id="cd06582">
    <property type="entry name" value="TM_PBP1_LivH_like"/>
    <property type="match status" value="1"/>
</dbReference>
<dbReference type="PANTHER" id="PTHR11795">
    <property type="entry name" value="BRANCHED-CHAIN AMINO ACID TRANSPORT SYSTEM PERMEASE PROTEIN LIVH"/>
    <property type="match status" value="1"/>
</dbReference>
<dbReference type="PATRIC" id="fig|1678840.3.peg.2395"/>
<feature type="transmembrane region" description="Helical" evidence="10">
    <location>
        <begin position="67"/>
        <end position="88"/>
    </location>
</feature>
<proteinExistence type="inferred from homology"/>
<dbReference type="GO" id="GO:0015188">
    <property type="term" value="F:L-isoleucine transmembrane transporter activity"/>
    <property type="evidence" value="ECO:0007669"/>
    <property type="project" value="TreeGrafter"/>
</dbReference>
<evidence type="ECO:0000256" key="8">
    <source>
        <dbReference type="ARBA" id="ARBA00023136"/>
    </source>
</evidence>
<dbReference type="InterPro" id="IPR001851">
    <property type="entry name" value="ABC_transp_permease"/>
</dbReference>
<evidence type="ECO:0000256" key="9">
    <source>
        <dbReference type="ARBA" id="ARBA00037998"/>
    </source>
</evidence>
<comment type="subcellular location">
    <subcellularLocation>
        <location evidence="1">Cell membrane</location>
        <topology evidence="1">Multi-pass membrane protein</topology>
    </subcellularLocation>
</comment>